<evidence type="ECO:0008006" key="3">
    <source>
        <dbReference type="Google" id="ProtNLM"/>
    </source>
</evidence>
<dbReference type="AlphaFoldDB" id="A0A7X2S4F5"/>
<proteinExistence type="predicted"/>
<dbReference type="OrthoDB" id="9805740at2"/>
<reference evidence="1 2" key="1">
    <citation type="journal article" date="2017" name="Int. J. Syst. Evol. Microbiol.">
        <title>Bacillus mangrovi sp. nov., isolated from a sediment sample from a mangrove forest.</title>
        <authorList>
            <person name="Gupta V."/>
            <person name="Singh P.K."/>
            <person name="Korpole S."/>
            <person name="Tanuku N.R.S."/>
            <person name="Pinnaka A.K."/>
        </authorList>
    </citation>
    <scope>NUCLEOTIDE SEQUENCE [LARGE SCALE GENOMIC DNA]</scope>
    <source>
        <strain evidence="1 2">KCTC 33872</strain>
    </source>
</reference>
<evidence type="ECO:0000313" key="1">
    <source>
        <dbReference type="EMBL" id="MTH53048.1"/>
    </source>
</evidence>
<keyword evidence="2" id="KW-1185">Reference proteome</keyword>
<organism evidence="1 2">
    <name type="scientific">Metabacillus mangrovi</name>
    <dbReference type="NCBI Taxonomy" id="1491830"/>
    <lineage>
        <taxon>Bacteria</taxon>
        <taxon>Bacillati</taxon>
        <taxon>Bacillota</taxon>
        <taxon>Bacilli</taxon>
        <taxon>Bacillales</taxon>
        <taxon>Bacillaceae</taxon>
        <taxon>Metabacillus</taxon>
    </lineage>
</organism>
<accession>A0A7X2S4F5</accession>
<sequence>MRDYQKIELSPEEWLIAAADNAGGIGEKPHDLIKVPISITASYTLRTALMECMSSGARPFSVILHNLTDELSWDPIVSACTSLLKEAGLEEVTITGSTESNMQLLQSAIGIAVLGRVQKRSIREDRTPADASYAVIGDPLVGAEVLGRPERMVSLSLFLQLLELKGIYEIVPAGSRGIAHELHTMNRNAGIADCTVDITKSAGPASCLLISYDKAAETELRKISESLFHPVTFTE</sequence>
<comment type="caution">
    <text evidence="1">The sequence shown here is derived from an EMBL/GenBank/DDBJ whole genome shotgun (WGS) entry which is preliminary data.</text>
</comment>
<dbReference type="EMBL" id="WMIB01000004">
    <property type="protein sequence ID" value="MTH53048.1"/>
    <property type="molecule type" value="Genomic_DNA"/>
</dbReference>
<protein>
    <recommendedName>
        <fullName evidence="3">ATP-binding protein</fullName>
    </recommendedName>
</protein>
<dbReference type="Proteomes" id="UP000434639">
    <property type="component" value="Unassembled WGS sequence"/>
</dbReference>
<gene>
    <name evidence="1" type="ORF">GKZ89_06455</name>
</gene>
<name>A0A7X2S4F5_9BACI</name>
<dbReference type="RefSeq" id="WP_155111585.1">
    <property type="nucleotide sequence ID" value="NZ_WMIB01000004.1"/>
</dbReference>
<evidence type="ECO:0000313" key="2">
    <source>
        <dbReference type="Proteomes" id="UP000434639"/>
    </source>
</evidence>